<name>A0A7W3TQ70_9LACO</name>
<comment type="caution">
    <text evidence="3">The sequence shown here is derived from an EMBL/GenBank/DDBJ whole genome shotgun (WGS) entry which is preliminary data.</text>
</comment>
<dbReference type="InterPro" id="IPR011055">
    <property type="entry name" value="Dup_hybrid_motif"/>
</dbReference>
<dbReference type="NCBIfam" id="TIGR03715">
    <property type="entry name" value="KxYKxGKxW"/>
    <property type="match status" value="1"/>
</dbReference>
<evidence type="ECO:0000313" key="4">
    <source>
        <dbReference type="Proteomes" id="UP000518316"/>
    </source>
</evidence>
<dbReference type="SUPFAM" id="SSF51261">
    <property type="entry name" value="Duplicated hybrid motif"/>
    <property type="match status" value="1"/>
</dbReference>
<accession>A0A7W3TQ70</accession>
<protein>
    <submittedName>
        <fullName evidence="3">KxYKxGKxW signal peptide domain-containing protein</fullName>
    </submittedName>
</protein>
<keyword evidence="1" id="KW-0732">Signal</keyword>
<dbReference type="EMBL" id="JACIVC010000042">
    <property type="protein sequence ID" value="MBB1068844.1"/>
    <property type="molecule type" value="Genomic_DNA"/>
</dbReference>
<organism evidence="3 4">
    <name type="scientific">Limosilactobacillus albertensis</name>
    <dbReference type="NCBI Taxonomy" id="2759752"/>
    <lineage>
        <taxon>Bacteria</taxon>
        <taxon>Bacillati</taxon>
        <taxon>Bacillota</taxon>
        <taxon>Bacilli</taxon>
        <taxon>Lactobacillales</taxon>
        <taxon>Lactobacillaceae</taxon>
        <taxon>Limosilactobacillus</taxon>
    </lineage>
</organism>
<gene>
    <name evidence="3" type="ORF">H5S40_01465</name>
</gene>
<sequence>MENKKHFKLYKSGKNWVVAAITTIALSVGFAFNTDVLADNQQPPQNSQPQTSQTYNHQDNGNYGYLDQANFNNNQLSVAGWQATNQAVNENNRYVIAYDSTTNKELGRNTVTNVARPDVEKVHNVYNAGESGYDSAIKLGFNNMHDENDVIQVVSRYSNAANGEGTHTDWWSQPISIDKNNYACMDQFKVQNGQLHVAGWNATNGSINRNHHFLILFDQTAGHEITRQEVKKIARPDVAKVYPNIVNANISGFSTAFNVANLDPNHQYQILSRYSNAANGEGSNVTYWFAPQRIAPASQDNLGYVDNFNISDGGNLTVSGWHATNLSDLASNRFIIIFDKTANRQVASAKINSVSRPDVAKVYPNILNANSAGFNVTFDLGAGQLQPGHAYVVVSRYSADPNGNGNNGQHVDFWSNPITLNQTAFSIDRTNMTTDGLQVQGWMASDNSLNQRVPYLILLHNGKEVTRQKLVLTTRPDVANVYPAMYNSKNSGFNTIIKLNQGQLAHLVDGNMQVLLRFSTTNDGNPHPNQGVTDQLSGNYPTNTGNATVKFDGNNIKIAGWHAAIGSNHRQYQYLIVVGLDGHEFYRIRLNNQNSNLNSNNANATWITGVTKSGFSSILPIHTDMNHRAIKVIHRYTDDPAGNGNYLDFMSPQIDINDGFQSLNGSTVYYDPTNGQLATEWRTINGNHYYFSDGYDVQPDPDDLWIHYDQLHGRMYTGINWVDGHCYDFGSDGIARALPQNDGWSWPFPGSGEGWFQSGQRFGYTPYPRKNGYHDGLDFGRSDHPGSAVHAVHGGRVLDVNTVRDDNGQTMWWFTTIWDGRFLYVYQEAFSNRNRITVNRNDIVYPGQVIGYRDLDHLHLGINTSPNYGVDLKNSFTPSWSDNSKATGHGEWIDPEWAIRNRV</sequence>
<dbReference type="Proteomes" id="UP000518316">
    <property type="component" value="Unassembled WGS sequence"/>
</dbReference>
<feature type="region of interest" description="Disordered" evidence="2">
    <location>
        <begin position="39"/>
        <end position="63"/>
    </location>
</feature>
<dbReference type="InterPro" id="IPR022263">
    <property type="entry name" value="KxYKxGKxW"/>
</dbReference>
<evidence type="ECO:0000256" key="1">
    <source>
        <dbReference type="ARBA" id="ARBA00022729"/>
    </source>
</evidence>
<feature type="compositionally biased region" description="Low complexity" evidence="2">
    <location>
        <begin position="40"/>
        <end position="54"/>
    </location>
</feature>
<dbReference type="Gene3D" id="2.10.270.10">
    <property type="entry name" value="Cholin Binding"/>
    <property type="match status" value="1"/>
</dbReference>
<dbReference type="Gene3D" id="2.70.70.10">
    <property type="entry name" value="Glucose Permease (Domain IIA)"/>
    <property type="match status" value="1"/>
</dbReference>
<evidence type="ECO:0000256" key="2">
    <source>
        <dbReference type="SAM" id="MobiDB-lite"/>
    </source>
</evidence>
<evidence type="ECO:0000313" key="3">
    <source>
        <dbReference type="EMBL" id="MBB1068844.1"/>
    </source>
</evidence>
<reference evidence="3 4" key="1">
    <citation type="submission" date="2020-07" db="EMBL/GenBank/DDBJ databases">
        <title>Description of Limosilactobacillus balticus sp. nov., Limosilactobacillus agrestis sp. nov., Limosilactobacillus albertensis sp. nov., Limosilactobacillus rudii sp. nov., Limosilactobacillus fastidiosus sp. nov., five novel Limosilactobacillus species isolated from the vertebrate gastrointestinal tract, and proposal of 6 subspecies of Limosilactobacillus reuteri adapted to the gastrointestinal tract of specific vertebrate hosts.</title>
        <authorList>
            <person name="Li F."/>
            <person name="Cheng C."/>
            <person name="Zheng J."/>
            <person name="Quevedo R.M."/>
            <person name="Li J."/>
            <person name="Roos S."/>
            <person name="Gaenzle M.G."/>
            <person name="Walter J."/>
        </authorList>
    </citation>
    <scope>NUCLEOTIDE SEQUENCE [LARGE SCALE GENOMIC DNA]</scope>
    <source>
        <strain evidence="3 4">RRLNB_1_1</strain>
    </source>
</reference>
<dbReference type="RefSeq" id="WP_182597574.1">
    <property type="nucleotide sequence ID" value="NZ_JACIVC010000042.1"/>
</dbReference>
<dbReference type="AlphaFoldDB" id="A0A7W3TQ70"/>
<keyword evidence="4" id="KW-1185">Reference proteome</keyword>
<dbReference type="Pfam" id="PF19258">
    <property type="entry name" value="KxYKxGKxW_sig"/>
    <property type="match status" value="1"/>
</dbReference>
<dbReference type="SUPFAM" id="SSF69360">
    <property type="entry name" value="Cell wall binding repeat"/>
    <property type="match status" value="1"/>
</dbReference>
<proteinExistence type="predicted"/>